<dbReference type="AlphaFoldDB" id="A0A8A1LDJ5"/>
<protein>
    <submittedName>
        <fullName evidence="2">Uncharacterized protein</fullName>
    </submittedName>
</protein>
<feature type="transmembrane region" description="Helical" evidence="1">
    <location>
        <begin position="38"/>
        <end position="60"/>
    </location>
</feature>
<accession>A0A8A1LDJ5</accession>
<dbReference type="VEuPathDB" id="FungiDB:I7I53_07661"/>
<proteinExistence type="predicted"/>
<evidence type="ECO:0000313" key="3">
    <source>
        <dbReference type="Proteomes" id="UP000663419"/>
    </source>
</evidence>
<evidence type="ECO:0000256" key="1">
    <source>
        <dbReference type="SAM" id="Phobius"/>
    </source>
</evidence>
<sequence>MPIPLMLQRPKHYVADLDIIYKICLVIPSNSISEIFHFHFFIEIISYPLTSSTIIIFVVLPTSILSENIP</sequence>
<dbReference type="Proteomes" id="UP000663419">
    <property type="component" value="Chromosome 2"/>
</dbReference>
<gene>
    <name evidence="2" type="ORF">I7I53_07661</name>
</gene>
<organism evidence="2 3">
    <name type="scientific">Ajellomyces capsulatus (strain H88)</name>
    <name type="common">Darling's disease fungus</name>
    <name type="synonym">Histoplasma capsulatum</name>
    <dbReference type="NCBI Taxonomy" id="544711"/>
    <lineage>
        <taxon>Eukaryota</taxon>
        <taxon>Fungi</taxon>
        <taxon>Dikarya</taxon>
        <taxon>Ascomycota</taxon>
        <taxon>Pezizomycotina</taxon>
        <taxon>Eurotiomycetes</taxon>
        <taxon>Eurotiomycetidae</taxon>
        <taxon>Onygenales</taxon>
        <taxon>Ajellomycetaceae</taxon>
        <taxon>Histoplasma</taxon>
    </lineage>
</organism>
<reference evidence="2" key="1">
    <citation type="submission" date="2021-01" db="EMBL/GenBank/DDBJ databases">
        <title>Chromosome-level genome assembly of a human fungal pathogen reveals clustering of transcriptionally co-regulated genes.</title>
        <authorList>
            <person name="Voorhies M."/>
            <person name="Cohen S."/>
            <person name="Shea T.P."/>
            <person name="Petrus S."/>
            <person name="Munoz J.F."/>
            <person name="Poplawski S."/>
            <person name="Goldman W.E."/>
            <person name="Michael T."/>
            <person name="Cuomo C.A."/>
            <person name="Sil A."/>
            <person name="Beyhan S."/>
        </authorList>
    </citation>
    <scope>NUCLEOTIDE SEQUENCE</scope>
    <source>
        <strain evidence="2">H88</strain>
    </source>
</reference>
<evidence type="ECO:0000313" key="2">
    <source>
        <dbReference type="EMBL" id="QSS52139.1"/>
    </source>
</evidence>
<dbReference type="EMBL" id="CP069103">
    <property type="protein sequence ID" value="QSS52139.1"/>
    <property type="molecule type" value="Genomic_DNA"/>
</dbReference>
<name>A0A8A1LDJ5_AJEC8</name>
<keyword evidence="1" id="KW-1133">Transmembrane helix</keyword>
<keyword evidence="1" id="KW-0812">Transmembrane</keyword>
<keyword evidence="1" id="KW-0472">Membrane</keyword>